<proteinExistence type="predicted"/>
<evidence type="ECO:0000313" key="3">
    <source>
        <dbReference type="Ensembl" id="ENSTRUP00000026373.3"/>
    </source>
</evidence>
<dbReference type="Gene3D" id="2.40.10.10">
    <property type="entry name" value="Trypsin-like serine proteases"/>
    <property type="match status" value="2"/>
</dbReference>
<dbReference type="PROSITE" id="PS00134">
    <property type="entry name" value="TRYPSIN_HIS"/>
    <property type="match status" value="1"/>
</dbReference>
<reference evidence="3" key="3">
    <citation type="submission" date="2025-09" db="UniProtKB">
        <authorList>
            <consortium name="Ensembl"/>
        </authorList>
    </citation>
    <scope>IDENTIFICATION</scope>
</reference>
<name>H2TNW7_TAKRU</name>
<evidence type="ECO:0000313" key="4">
    <source>
        <dbReference type="Proteomes" id="UP000005226"/>
    </source>
</evidence>
<dbReference type="GO" id="GO:0006508">
    <property type="term" value="P:proteolysis"/>
    <property type="evidence" value="ECO:0007669"/>
    <property type="project" value="InterPro"/>
</dbReference>
<dbReference type="InterPro" id="IPR001254">
    <property type="entry name" value="Trypsin_dom"/>
</dbReference>
<dbReference type="MEROPS" id="S01.074"/>
<dbReference type="SMART" id="SM00020">
    <property type="entry name" value="Tryp_SPc"/>
    <property type="match status" value="1"/>
</dbReference>
<protein>
    <recommendedName>
        <fullName evidence="2">Peptidase S1 domain-containing protein</fullName>
    </recommendedName>
</protein>
<accession>H2TNW7</accession>
<dbReference type="PANTHER" id="PTHR24252">
    <property type="entry name" value="ACROSIN-RELATED"/>
    <property type="match status" value="1"/>
</dbReference>
<dbReference type="FunFam" id="2.40.10.10:FF:000068">
    <property type="entry name" value="transmembrane protease serine 2"/>
    <property type="match status" value="1"/>
</dbReference>
<dbReference type="GeneTree" id="ENSGT00940000163009"/>
<keyword evidence="1" id="KW-1015">Disulfide bond</keyword>
<dbReference type="InterPro" id="IPR018114">
    <property type="entry name" value="TRYPSIN_HIS"/>
</dbReference>
<evidence type="ECO:0000256" key="1">
    <source>
        <dbReference type="ARBA" id="ARBA00023157"/>
    </source>
</evidence>
<dbReference type="InterPro" id="IPR043504">
    <property type="entry name" value="Peptidase_S1_PA_chymotrypsin"/>
</dbReference>
<sequence>MSAAHCFSSSSTSGWRISLGRQNLQGTNPNEVSRRVSRIVLHPNYDRDSSNNDIALLRLSSAVTLTDYIRPVCLAASDSVFNNGTDSWVTGWGDVNEGGETSCCSHKSLLRFQCCCHLEAMGSGVNCLPCCCSLSTRARYSA</sequence>
<keyword evidence="4" id="KW-1185">Reference proteome</keyword>
<dbReference type="GO" id="GO:0004252">
    <property type="term" value="F:serine-type endopeptidase activity"/>
    <property type="evidence" value="ECO:0007669"/>
    <property type="project" value="InterPro"/>
</dbReference>
<dbReference type="InParanoid" id="H2TNW7"/>
<evidence type="ECO:0000259" key="2">
    <source>
        <dbReference type="PROSITE" id="PS50240"/>
    </source>
</evidence>
<dbReference type="OMA" id="CCHLEAM"/>
<reference evidence="3 4" key="1">
    <citation type="journal article" date="2011" name="Genome Biol. Evol.">
        <title>Integration of the genetic map and genome assembly of fugu facilitates insights into distinct features of genome evolution in teleosts and mammals.</title>
        <authorList>
            <person name="Kai W."/>
            <person name="Kikuchi K."/>
            <person name="Tohari S."/>
            <person name="Chew A.K."/>
            <person name="Tay A."/>
            <person name="Fujiwara A."/>
            <person name="Hosoya S."/>
            <person name="Suetake H."/>
            <person name="Naruse K."/>
            <person name="Brenner S."/>
            <person name="Suzuki Y."/>
            <person name="Venkatesh B."/>
        </authorList>
    </citation>
    <scope>NUCLEOTIDE SEQUENCE [LARGE SCALE GENOMIC DNA]</scope>
</reference>
<feature type="domain" description="Peptidase S1" evidence="2">
    <location>
        <begin position="1"/>
        <end position="102"/>
    </location>
</feature>
<dbReference type="PANTHER" id="PTHR24252:SF7">
    <property type="entry name" value="HYALIN"/>
    <property type="match status" value="1"/>
</dbReference>
<dbReference type="InterPro" id="IPR009003">
    <property type="entry name" value="Peptidase_S1_PA"/>
</dbReference>
<dbReference type="Ensembl" id="ENSTRUT00000026480.3">
    <property type="protein sequence ID" value="ENSTRUP00000026373.3"/>
    <property type="gene ID" value="ENSTRUG00000026021.1"/>
</dbReference>
<organism evidence="3 4">
    <name type="scientific">Takifugu rubripes</name>
    <name type="common">Japanese pufferfish</name>
    <name type="synonym">Fugu rubripes</name>
    <dbReference type="NCBI Taxonomy" id="31033"/>
    <lineage>
        <taxon>Eukaryota</taxon>
        <taxon>Metazoa</taxon>
        <taxon>Chordata</taxon>
        <taxon>Craniata</taxon>
        <taxon>Vertebrata</taxon>
        <taxon>Euteleostomi</taxon>
        <taxon>Actinopterygii</taxon>
        <taxon>Neopterygii</taxon>
        <taxon>Teleostei</taxon>
        <taxon>Neoteleostei</taxon>
        <taxon>Acanthomorphata</taxon>
        <taxon>Eupercaria</taxon>
        <taxon>Tetraodontiformes</taxon>
        <taxon>Tetradontoidea</taxon>
        <taxon>Tetraodontidae</taxon>
        <taxon>Takifugu</taxon>
    </lineage>
</organism>
<reference evidence="3" key="2">
    <citation type="submission" date="2025-08" db="UniProtKB">
        <authorList>
            <consortium name="Ensembl"/>
        </authorList>
    </citation>
    <scope>IDENTIFICATION</scope>
</reference>
<dbReference type="SUPFAM" id="SSF50494">
    <property type="entry name" value="Trypsin-like serine proteases"/>
    <property type="match status" value="1"/>
</dbReference>
<dbReference type="Proteomes" id="UP000005226">
    <property type="component" value="Chromosome 1"/>
</dbReference>
<dbReference type="AlphaFoldDB" id="H2TNW7"/>
<dbReference type="Pfam" id="PF00089">
    <property type="entry name" value="Trypsin"/>
    <property type="match status" value="1"/>
</dbReference>
<dbReference type="PROSITE" id="PS50240">
    <property type="entry name" value="TRYPSIN_DOM"/>
    <property type="match status" value="1"/>
</dbReference>